<accession>A0A0B4XP62</accession>
<gene>
    <name evidence="1" type="ORF">S7S_09270</name>
</gene>
<reference evidence="1 2" key="1">
    <citation type="journal article" date="2012" name="J. Bacteriol.">
        <title>Genome sequence of an alkane-degrading bacterium, Alcanivorax pacificus type strain W11-5, isolated from deep sea sediment.</title>
        <authorList>
            <person name="Lai Q."/>
            <person name="Shao Z."/>
        </authorList>
    </citation>
    <scope>NUCLEOTIDE SEQUENCE [LARGE SCALE GENOMIC DNA]</scope>
    <source>
        <strain evidence="1 2">W11-5</strain>
    </source>
</reference>
<protein>
    <submittedName>
        <fullName evidence="1">Uncharacterized protein</fullName>
    </submittedName>
</protein>
<proteinExistence type="predicted"/>
<dbReference type="Proteomes" id="UP000006764">
    <property type="component" value="Chromosome"/>
</dbReference>
<sequence length="102" mass="11319">MNPDLIAQQHLDGIRRALGVTPPELTPEQAAWDALTKQQRAFVLRGLGLDPHTLTYRTLTLRQRQAFRQAVEGWAQSAARLNGIIASANAEQLRRHQSVVAA</sequence>
<keyword evidence="2" id="KW-1185">Reference proteome</keyword>
<organism evidence="1 2">
    <name type="scientific">Isoalcanivorax pacificus W11-5</name>
    <dbReference type="NCBI Taxonomy" id="391936"/>
    <lineage>
        <taxon>Bacteria</taxon>
        <taxon>Pseudomonadati</taxon>
        <taxon>Pseudomonadota</taxon>
        <taxon>Gammaproteobacteria</taxon>
        <taxon>Oceanospirillales</taxon>
        <taxon>Alcanivoracaceae</taxon>
        <taxon>Isoalcanivorax</taxon>
    </lineage>
</organism>
<name>A0A0B4XP62_9GAMM</name>
<dbReference type="STRING" id="391936.S7S_09270"/>
<dbReference type="KEGG" id="apac:S7S_09270"/>
<evidence type="ECO:0000313" key="1">
    <source>
        <dbReference type="EMBL" id="AJD48268.1"/>
    </source>
</evidence>
<evidence type="ECO:0000313" key="2">
    <source>
        <dbReference type="Proteomes" id="UP000006764"/>
    </source>
</evidence>
<dbReference type="OrthoDB" id="10007665at2"/>
<dbReference type="AlphaFoldDB" id="A0A0B4XP62"/>
<dbReference type="RefSeq" id="WP_008737780.1">
    <property type="nucleotide sequence ID" value="NZ_CP004387.1"/>
</dbReference>
<dbReference type="HOGENOM" id="CLU_2271432_0_0_6"/>
<dbReference type="EMBL" id="CP004387">
    <property type="protein sequence ID" value="AJD48268.1"/>
    <property type="molecule type" value="Genomic_DNA"/>
</dbReference>